<evidence type="ECO:0000313" key="2">
    <source>
        <dbReference type="EMBL" id="NWH04884.1"/>
    </source>
</evidence>
<feature type="signal peptide" evidence="1">
    <location>
        <begin position="1"/>
        <end position="23"/>
    </location>
</feature>
<dbReference type="AlphaFoldDB" id="A0A850SU48"/>
<comment type="caution">
    <text evidence="2">The sequence shown here is derived from an EMBL/GenBank/DDBJ whole genome shotgun (WGS) entry which is preliminary data.</text>
</comment>
<sequence>MKKTLAALTILIITCTFSAGAFAYPQKQGKGKSLKQAKPRACMNLTDEQQKQLGDLHQKFIDETYEMRTNMMSLNQQIRMYMETSDPDPAKLKAMVIEKADLAKDLAVKRLEFALDAGKISPELKCMGMGRGFGGHGMGYGPRGKGRGYHHGAGRGAGFQGMPGMGFDGTLEETAPENN</sequence>
<organism evidence="2 3">
    <name type="scientific">Desulfobacter latus</name>
    <dbReference type="NCBI Taxonomy" id="2292"/>
    <lineage>
        <taxon>Bacteria</taxon>
        <taxon>Pseudomonadati</taxon>
        <taxon>Thermodesulfobacteriota</taxon>
        <taxon>Desulfobacteria</taxon>
        <taxon>Desulfobacterales</taxon>
        <taxon>Desulfobacteraceae</taxon>
        <taxon>Desulfobacter</taxon>
    </lineage>
</organism>
<dbReference type="EMBL" id="JACADJ010000019">
    <property type="protein sequence ID" value="NWH04884.1"/>
    <property type="molecule type" value="Genomic_DNA"/>
</dbReference>
<evidence type="ECO:0000313" key="3">
    <source>
        <dbReference type="Proteomes" id="UP000553343"/>
    </source>
</evidence>
<evidence type="ECO:0000256" key="1">
    <source>
        <dbReference type="SAM" id="SignalP"/>
    </source>
</evidence>
<feature type="chain" id="PRO_5032767054" evidence="1">
    <location>
        <begin position="24"/>
        <end position="179"/>
    </location>
</feature>
<dbReference type="Proteomes" id="UP000553343">
    <property type="component" value="Unassembled WGS sequence"/>
</dbReference>
<keyword evidence="3" id="KW-1185">Reference proteome</keyword>
<protein>
    <submittedName>
        <fullName evidence="2">Periplasmic heavy metal sensor</fullName>
    </submittedName>
</protein>
<keyword evidence="1" id="KW-0732">Signal</keyword>
<dbReference type="RefSeq" id="WP_178366339.1">
    <property type="nucleotide sequence ID" value="NZ_JACADJ010000019.1"/>
</dbReference>
<accession>A0A850SU48</accession>
<dbReference type="InterPro" id="IPR025961">
    <property type="entry name" value="Metal_resist"/>
</dbReference>
<reference evidence="2 3" key="1">
    <citation type="submission" date="2020-06" db="EMBL/GenBank/DDBJ databases">
        <title>High-quality draft genome of sulfate reducer Desulfobacter latus type strain AcrS2 isolated from marine sediment.</title>
        <authorList>
            <person name="Hoppe M."/>
            <person name="Larsen C.K."/>
            <person name="Marshall I.P.G."/>
            <person name="Schramm A."/>
            <person name="Marietou A.G."/>
        </authorList>
    </citation>
    <scope>NUCLEOTIDE SEQUENCE [LARGE SCALE GENOMIC DNA]</scope>
    <source>
        <strain evidence="2 3">AcRS2</strain>
    </source>
</reference>
<dbReference type="Pfam" id="PF13801">
    <property type="entry name" value="Metal_resist"/>
    <property type="match status" value="1"/>
</dbReference>
<name>A0A850SU48_9BACT</name>
<gene>
    <name evidence="2" type="ORF">HXW94_07775</name>
</gene>
<dbReference type="Gene3D" id="1.20.120.1490">
    <property type="match status" value="1"/>
</dbReference>
<proteinExistence type="predicted"/>